<evidence type="ECO:0000256" key="19">
    <source>
        <dbReference type="ARBA" id="ARBA00023268"/>
    </source>
</evidence>
<evidence type="ECO:0000256" key="7">
    <source>
        <dbReference type="ARBA" id="ARBA00022723"/>
    </source>
</evidence>
<evidence type="ECO:0000256" key="5">
    <source>
        <dbReference type="ARBA" id="ARBA00022695"/>
    </source>
</evidence>
<proteinExistence type="predicted"/>
<dbReference type="Pfam" id="PF22936">
    <property type="entry name" value="Pol_BBD"/>
    <property type="match status" value="1"/>
</dbReference>
<evidence type="ECO:0000256" key="16">
    <source>
        <dbReference type="ARBA" id="ARBA00022932"/>
    </source>
</evidence>
<dbReference type="SUPFAM" id="SSF53098">
    <property type="entry name" value="Ribonuclease H-like"/>
    <property type="match status" value="1"/>
</dbReference>
<comment type="caution">
    <text evidence="23">The sequence shown here is derived from an EMBL/GenBank/DDBJ whole genome shotgun (WGS) entry which is preliminary data.</text>
</comment>
<keyword evidence="19" id="KW-0511">Multifunctional enzyme</keyword>
<dbReference type="GO" id="GO:0006310">
    <property type="term" value="P:DNA recombination"/>
    <property type="evidence" value="ECO:0007669"/>
    <property type="project" value="UniProtKB-KW"/>
</dbReference>
<keyword evidence="10" id="KW-0378">Hydrolase</keyword>
<accession>A0A0L6V8M1</accession>
<comment type="catalytic activity">
    <reaction evidence="20">
        <text>DNA(n) + a 2'-deoxyribonucleoside 5'-triphosphate = DNA(n+1) + diphosphate</text>
        <dbReference type="Rhea" id="RHEA:22508"/>
        <dbReference type="Rhea" id="RHEA-COMP:17339"/>
        <dbReference type="Rhea" id="RHEA-COMP:17340"/>
        <dbReference type="ChEBI" id="CHEBI:33019"/>
        <dbReference type="ChEBI" id="CHEBI:61560"/>
        <dbReference type="ChEBI" id="CHEBI:173112"/>
        <dbReference type="EC" id="2.7.7.49"/>
    </reaction>
</comment>
<evidence type="ECO:0000313" key="23">
    <source>
        <dbReference type="EMBL" id="KNZ56460.1"/>
    </source>
</evidence>
<reference evidence="23 24" key="1">
    <citation type="submission" date="2015-08" db="EMBL/GenBank/DDBJ databases">
        <title>Next Generation Sequencing and Analysis of the Genome of Puccinia sorghi L Schw, the Causal Agent of Maize Common Rust.</title>
        <authorList>
            <person name="Rochi L."/>
            <person name="Burguener G."/>
            <person name="Darino M."/>
            <person name="Turjanski A."/>
            <person name="Kreff E."/>
            <person name="Dieguez M.J."/>
            <person name="Sacco F."/>
        </authorList>
    </citation>
    <scope>NUCLEOTIDE SEQUENCE [LARGE SCALE GENOMIC DNA]</scope>
    <source>
        <strain evidence="23 24">RO10H11247</strain>
    </source>
</reference>
<organism evidence="23 24">
    <name type="scientific">Puccinia sorghi</name>
    <dbReference type="NCBI Taxonomy" id="27349"/>
    <lineage>
        <taxon>Eukaryota</taxon>
        <taxon>Fungi</taxon>
        <taxon>Dikarya</taxon>
        <taxon>Basidiomycota</taxon>
        <taxon>Pucciniomycotina</taxon>
        <taxon>Pucciniomycetes</taxon>
        <taxon>Pucciniales</taxon>
        <taxon>Pucciniaceae</taxon>
        <taxon>Puccinia</taxon>
    </lineage>
</organism>
<dbReference type="InterPro" id="IPR054722">
    <property type="entry name" value="PolX-like_BBD"/>
</dbReference>
<dbReference type="GO" id="GO:0003964">
    <property type="term" value="F:RNA-directed DNA polymerase activity"/>
    <property type="evidence" value="ECO:0007669"/>
    <property type="project" value="UniProtKB-KW"/>
</dbReference>
<keyword evidence="13" id="KW-0694">RNA-binding</keyword>
<dbReference type="GO" id="GO:0004519">
    <property type="term" value="F:endonuclease activity"/>
    <property type="evidence" value="ECO:0007669"/>
    <property type="project" value="UniProtKB-KW"/>
</dbReference>
<keyword evidence="5" id="KW-0548">Nucleotidyltransferase</keyword>
<evidence type="ECO:0000256" key="11">
    <source>
        <dbReference type="ARBA" id="ARBA00022840"/>
    </source>
</evidence>
<keyword evidence="4" id="KW-0645">Protease</keyword>
<keyword evidence="14" id="KW-0229">DNA integration</keyword>
<evidence type="ECO:0000256" key="14">
    <source>
        <dbReference type="ARBA" id="ARBA00022908"/>
    </source>
</evidence>
<keyword evidence="3" id="KW-1188">Viral release from host cell</keyword>
<dbReference type="PROSITE" id="PS50994">
    <property type="entry name" value="INTEGRASE"/>
    <property type="match status" value="1"/>
</dbReference>
<feature type="domain" description="Integrase catalytic" evidence="22">
    <location>
        <begin position="169"/>
        <end position="344"/>
    </location>
</feature>
<evidence type="ECO:0000256" key="6">
    <source>
        <dbReference type="ARBA" id="ARBA00022722"/>
    </source>
</evidence>
<dbReference type="GO" id="GO:0008233">
    <property type="term" value="F:peptidase activity"/>
    <property type="evidence" value="ECO:0007669"/>
    <property type="project" value="UniProtKB-KW"/>
</dbReference>
<dbReference type="Pfam" id="PF07727">
    <property type="entry name" value="RVT_2"/>
    <property type="match status" value="1"/>
</dbReference>
<keyword evidence="2" id="KW-0815">Transposition</keyword>
<dbReference type="InterPro" id="IPR036397">
    <property type="entry name" value="RNaseH_sf"/>
</dbReference>
<evidence type="ECO:0000256" key="13">
    <source>
        <dbReference type="ARBA" id="ARBA00022884"/>
    </source>
</evidence>
<comment type="function">
    <text evidence="1">The aspartyl protease (PR) mediates the proteolytic cleavages of the Gag and Gag-Pol polyproteins after assembly of the VLP.</text>
</comment>
<gene>
    <name evidence="23" type="ORF">VP01_23g8</name>
</gene>
<dbReference type="InterPro" id="IPR012337">
    <property type="entry name" value="RNaseH-like_sf"/>
</dbReference>
<evidence type="ECO:0000256" key="21">
    <source>
        <dbReference type="ARBA" id="ARBA00049244"/>
    </source>
</evidence>
<dbReference type="GO" id="GO:0005634">
    <property type="term" value="C:nucleus"/>
    <property type="evidence" value="ECO:0007669"/>
    <property type="project" value="UniProtKB-ARBA"/>
</dbReference>
<dbReference type="Proteomes" id="UP000037035">
    <property type="component" value="Unassembled WGS sequence"/>
</dbReference>
<keyword evidence="11" id="KW-0067">ATP-binding</keyword>
<dbReference type="GO" id="GO:0046872">
    <property type="term" value="F:metal ion binding"/>
    <property type="evidence" value="ECO:0007669"/>
    <property type="project" value="UniProtKB-KW"/>
</dbReference>
<keyword evidence="7" id="KW-0479">Metal-binding</keyword>
<evidence type="ECO:0000256" key="8">
    <source>
        <dbReference type="ARBA" id="ARBA00022741"/>
    </source>
</evidence>
<evidence type="ECO:0000256" key="1">
    <source>
        <dbReference type="ARBA" id="ARBA00002180"/>
    </source>
</evidence>
<dbReference type="InterPro" id="IPR001584">
    <property type="entry name" value="Integrase_cat-core"/>
</dbReference>
<dbReference type="InterPro" id="IPR013103">
    <property type="entry name" value="RVT_2"/>
</dbReference>
<dbReference type="Gene3D" id="3.30.420.10">
    <property type="entry name" value="Ribonuclease H-like superfamily/Ribonuclease H"/>
    <property type="match status" value="1"/>
</dbReference>
<dbReference type="GO" id="GO:0006508">
    <property type="term" value="P:proteolysis"/>
    <property type="evidence" value="ECO:0007669"/>
    <property type="project" value="UniProtKB-KW"/>
</dbReference>
<keyword evidence="9" id="KW-0255">Endonuclease</keyword>
<evidence type="ECO:0000256" key="10">
    <source>
        <dbReference type="ARBA" id="ARBA00022801"/>
    </source>
</evidence>
<dbReference type="PANTHER" id="PTHR42648:SF11">
    <property type="entry name" value="TRANSPOSON TY4-P GAG-POL POLYPROTEIN"/>
    <property type="match status" value="1"/>
</dbReference>
<keyword evidence="18" id="KW-0233">DNA recombination</keyword>
<keyword evidence="6" id="KW-0540">Nuclease</keyword>
<dbReference type="VEuPathDB" id="FungiDB:VP01_23g8"/>
<keyword evidence="17" id="KW-0917">Virion maturation</keyword>
<dbReference type="EMBL" id="LAVV01007281">
    <property type="protein sequence ID" value="KNZ56460.1"/>
    <property type="molecule type" value="Genomic_DNA"/>
</dbReference>
<dbReference type="InterPro" id="IPR039537">
    <property type="entry name" value="Retrotran_Ty1/copia-like"/>
</dbReference>
<keyword evidence="16" id="KW-0239">DNA-directed DNA polymerase</keyword>
<evidence type="ECO:0000256" key="20">
    <source>
        <dbReference type="ARBA" id="ARBA00048173"/>
    </source>
</evidence>
<evidence type="ECO:0000313" key="24">
    <source>
        <dbReference type="Proteomes" id="UP000037035"/>
    </source>
</evidence>
<dbReference type="OrthoDB" id="766054at2759"/>
<evidence type="ECO:0000256" key="4">
    <source>
        <dbReference type="ARBA" id="ARBA00022670"/>
    </source>
</evidence>
<evidence type="ECO:0000256" key="3">
    <source>
        <dbReference type="ARBA" id="ARBA00022612"/>
    </source>
</evidence>
<evidence type="ECO:0000256" key="2">
    <source>
        <dbReference type="ARBA" id="ARBA00022578"/>
    </source>
</evidence>
<dbReference type="PANTHER" id="PTHR42648">
    <property type="entry name" value="TRANSPOSASE, PUTATIVE-RELATED"/>
    <property type="match status" value="1"/>
</dbReference>
<dbReference type="GO" id="GO:0032196">
    <property type="term" value="P:transposition"/>
    <property type="evidence" value="ECO:0007669"/>
    <property type="project" value="UniProtKB-KW"/>
</dbReference>
<keyword evidence="12" id="KW-0460">Magnesium</keyword>
<evidence type="ECO:0000256" key="9">
    <source>
        <dbReference type="ARBA" id="ARBA00022759"/>
    </source>
</evidence>
<dbReference type="GO" id="GO:0003723">
    <property type="term" value="F:RNA binding"/>
    <property type="evidence" value="ECO:0007669"/>
    <property type="project" value="UniProtKB-KW"/>
</dbReference>
<keyword evidence="24" id="KW-1185">Reference proteome</keyword>
<evidence type="ECO:0000259" key="22">
    <source>
        <dbReference type="PROSITE" id="PS50994"/>
    </source>
</evidence>
<comment type="catalytic activity">
    <reaction evidence="21">
        <text>DNA(n) + a 2'-deoxyribonucleoside 5'-triphosphate = DNA(n+1) + diphosphate</text>
        <dbReference type="Rhea" id="RHEA:22508"/>
        <dbReference type="Rhea" id="RHEA-COMP:17339"/>
        <dbReference type="Rhea" id="RHEA-COMP:17340"/>
        <dbReference type="ChEBI" id="CHEBI:33019"/>
        <dbReference type="ChEBI" id="CHEBI:61560"/>
        <dbReference type="ChEBI" id="CHEBI:173112"/>
        <dbReference type="EC" id="2.7.7.7"/>
    </reaction>
</comment>
<evidence type="ECO:0000256" key="15">
    <source>
        <dbReference type="ARBA" id="ARBA00022918"/>
    </source>
</evidence>
<evidence type="ECO:0000256" key="17">
    <source>
        <dbReference type="ARBA" id="ARBA00023113"/>
    </source>
</evidence>
<keyword evidence="16" id="KW-0808">Transferase</keyword>
<keyword evidence="15" id="KW-0695">RNA-directed DNA polymerase</keyword>
<name>A0A0L6V8M1_9BASI</name>
<protein>
    <recommendedName>
        <fullName evidence="22">Integrase catalytic domain-containing protein</fullName>
    </recommendedName>
</protein>
<dbReference type="GO" id="GO:0015074">
    <property type="term" value="P:DNA integration"/>
    <property type="evidence" value="ECO:0007669"/>
    <property type="project" value="UniProtKB-KW"/>
</dbReference>
<evidence type="ECO:0000256" key="12">
    <source>
        <dbReference type="ARBA" id="ARBA00022842"/>
    </source>
</evidence>
<dbReference type="GO" id="GO:0003887">
    <property type="term" value="F:DNA-directed DNA polymerase activity"/>
    <property type="evidence" value="ECO:0007669"/>
    <property type="project" value="UniProtKB-KW"/>
</dbReference>
<dbReference type="AlphaFoldDB" id="A0A0L6V8M1"/>
<evidence type="ECO:0000256" key="18">
    <source>
        <dbReference type="ARBA" id="ARBA00023172"/>
    </source>
</evidence>
<sequence length="702" mass="79559">MYKQLKIWLGKDLIKCFLNQEIIKRGDNLSSSHMVSNCQLFTNLDKGESGLINTSCSLSTLQIKGKGSIKTKFKDHIFVLHNVLFVPDINFNVISLRHLLLEQCHINFHINHFTIIKNDKPFLDGHYENNLPILKLRHTLGIPIKASETCKSCAVVKITKASFKHRTSMVENPFEELHLDLIGPISRLLHKLHKYILTIFNGHTRFVAALPLTSKSKVFSTLSQVIDIEAKRLGYYPSVLHLDHGTEFLNAQVGEFCQTNIIRQRFSDEYNPQQNGLAEQSNRTIIESSQTVMLDSGLKPNLWNEVISSCVLALNQIPAHKSKKLSYELFRNSSIPLEFFKPIGNPVAVLSNIKKSKLEPREGETTEYDKAVKEEDVFKTKHVTASSAKKNKCQLFIQGFMKTYGEDVFEPFAPTGKFPSLLVLLVLAIELKLPICQFNVKSVFLFSPLEEDISIKTPEGSKTTTPYLTVRRIHSSFSMLMTLLSLDKWMFLRNTLLGMTLVVHNDSIELSQTGLMKKGLETLGLENCRPVKTPLTLATQLNTAMYADHQAFLKLNLNYRSYTGMLNYLLCRTRPELAAAVSILLKYNQRPGLSHWKEVIHFWKYFRGTSDLGLLLKSKNDKILDQILCGSLAFCKSCPILWTVKSRKTLPCPQQIICTRAKLNSKDKGKHLGFKIVGITTVLHLSIFLFVTHGGNPQPQPT</sequence>
<keyword evidence="8" id="KW-0547">Nucleotide-binding</keyword>
<dbReference type="GO" id="GO:0005524">
    <property type="term" value="F:ATP binding"/>
    <property type="evidence" value="ECO:0007669"/>
    <property type="project" value="UniProtKB-KW"/>
</dbReference>